<dbReference type="CDD" id="cd10747">
    <property type="entry name" value="DnaJ_C"/>
    <property type="match status" value="1"/>
</dbReference>
<dbReference type="Gene3D" id="2.60.260.20">
    <property type="entry name" value="Urease metallochaperone UreE, N-terminal domain"/>
    <property type="match status" value="2"/>
</dbReference>
<dbReference type="Gene3D" id="1.10.287.110">
    <property type="entry name" value="DnaJ domain"/>
    <property type="match status" value="1"/>
</dbReference>
<feature type="domain" description="J" evidence="2">
    <location>
        <begin position="10"/>
        <end position="75"/>
    </location>
</feature>
<accession>A0A6N2SAM0</accession>
<dbReference type="PRINTS" id="PR00625">
    <property type="entry name" value="JDOMAIN"/>
</dbReference>
<evidence type="ECO:0000259" key="2">
    <source>
        <dbReference type="PROSITE" id="PS50076"/>
    </source>
</evidence>
<dbReference type="InterPro" id="IPR001623">
    <property type="entry name" value="DnaJ_domain"/>
</dbReference>
<dbReference type="CDD" id="cd06257">
    <property type="entry name" value="DnaJ"/>
    <property type="match status" value="1"/>
</dbReference>
<keyword evidence="1" id="KW-0143">Chaperone</keyword>
<dbReference type="GO" id="GO:0051082">
    <property type="term" value="F:unfolded protein binding"/>
    <property type="evidence" value="ECO:0007669"/>
    <property type="project" value="InterPro"/>
</dbReference>
<proteinExistence type="predicted"/>
<dbReference type="PANTHER" id="PTHR43096">
    <property type="entry name" value="DNAJ HOMOLOG 1, MITOCHONDRIAL-RELATED"/>
    <property type="match status" value="1"/>
</dbReference>
<dbReference type="InterPro" id="IPR002939">
    <property type="entry name" value="DnaJ_C"/>
</dbReference>
<dbReference type="PROSITE" id="PS50076">
    <property type="entry name" value="DNAJ_2"/>
    <property type="match status" value="1"/>
</dbReference>
<dbReference type="AlphaFoldDB" id="A0A6N2SAM0"/>
<protein>
    <submittedName>
        <fullName evidence="3">Chaperone protein DnaJ</fullName>
    </submittedName>
</protein>
<evidence type="ECO:0000256" key="1">
    <source>
        <dbReference type="ARBA" id="ARBA00023186"/>
    </source>
</evidence>
<dbReference type="InterPro" id="IPR036869">
    <property type="entry name" value="J_dom_sf"/>
</dbReference>
<dbReference type="FunFam" id="2.60.260.20:FF:000013">
    <property type="entry name" value="DnaJ subfamily B member 11"/>
    <property type="match status" value="1"/>
</dbReference>
<organism evidence="3">
    <name type="scientific">Schaalia odontolytica</name>
    <dbReference type="NCBI Taxonomy" id="1660"/>
    <lineage>
        <taxon>Bacteria</taxon>
        <taxon>Bacillati</taxon>
        <taxon>Actinomycetota</taxon>
        <taxon>Actinomycetes</taxon>
        <taxon>Actinomycetales</taxon>
        <taxon>Actinomycetaceae</taxon>
        <taxon>Schaalia</taxon>
    </lineage>
</organism>
<dbReference type="SUPFAM" id="SSF46565">
    <property type="entry name" value="Chaperone J-domain"/>
    <property type="match status" value="1"/>
</dbReference>
<gene>
    <name evidence="3" type="primary">dnaJ_1</name>
    <name evidence="3" type="ORF">AOLFYP35_00727</name>
</gene>
<name>A0A6N2SAM0_9ACTO</name>
<dbReference type="GO" id="GO:0042026">
    <property type="term" value="P:protein refolding"/>
    <property type="evidence" value="ECO:0007669"/>
    <property type="project" value="TreeGrafter"/>
</dbReference>
<dbReference type="Pfam" id="PF01556">
    <property type="entry name" value="DnaJ_C"/>
    <property type="match status" value="1"/>
</dbReference>
<dbReference type="EMBL" id="CACRSM010000002">
    <property type="protein sequence ID" value="VYS89261.1"/>
    <property type="molecule type" value="Genomic_DNA"/>
</dbReference>
<dbReference type="GO" id="GO:0005737">
    <property type="term" value="C:cytoplasm"/>
    <property type="evidence" value="ECO:0007669"/>
    <property type="project" value="TreeGrafter"/>
</dbReference>
<dbReference type="GO" id="GO:0006260">
    <property type="term" value="P:DNA replication"/>
    <property type="evidence" value="ECO:0007669"/>
    <property type="project" value="UniProtKB-KW"/>
</dbReference>
<reference evidence="3" key="1">
    <citation type="submission" date="2019-11" db="EMBL/GenBank/DDBJ databases">
        <authorList>
            <person name="Feng L."/>
        </authorList>
    </citation>
    <scope>NUCLEOTIDE SEQUENCE</scope>
    <source>
        <strain evidence="3">AodontolyticusLFYP35</strain>
    </source>
</reference>
<sequence>MSGEDWLQKDFYKVLGVSKDADEATIKKAYRKLARTWHPDQNKGNPEAEERFKEIGEAYTVLSNPEQRQQYDAIRAMGAGGFRGGAGGGGAAGVNFEDIFGAFGGGNGGNVRFSTSGGGAGINLDDILGAFGGFGGGSSRGSSPFAGASQFGDFGGAHGSPYQQAPQKGEDLHASTRITLKQSLSGVNIKLAVSGKPMTVKVPKGIKDGQSVRLRGKGKASINGGSAGDLIVTIHVEEDPVYSREGNDLRMTLPVTFAEATLGANVELPLIDGSTVTVKVPAGSDSGRTLRLKGRGVATKKGTGDLLATISVVVPKDLTPEQLDSIKSLVDSLDQSDPRAELVKKVSA</sequence>
<dbReference type="SUPFAM" id="SSF49493">
    <property type="entry name" value="HSP40/DnaJ peptide-binding domain"/>
    <property type="match status" value="2"/>
</dbReference>
<dbReference type="SMART" id="SM00271">
    <property type="entry name" value="DnaJ"/>
    <property type="match status" value="1"/>
</dbReference>
<dbReference type="Pfam" id="PF00226">
    <property type="entry name" value="DnaJ"/>
    <property type="match status" value="1"/>
</dbReference>
<dbReference type="PANTHER" id="PTHR43096:SF48">
    <property type="entry name" value="CHAPERONE PROTEIN DNAJ"/>
    <property type="match status" value="1"/>
</dbReference>
<evidence type="ECO:0000313" key="3">
    <source>
        <dbReference type="EMBL" id="VYS89261.1"/>
    </source>
</evidence>
<dbReference type="InterPro" id="IPR008971">
    <property type="entry name" value="HSP40/DnaJ_pept-bd"/>
</dbReference>